<dbReference type="EMBL" id="FRCY01000007">
    <property type="protein sequence ID" value="SHN13410.1"/>
    <property type="molecule type" value="Genomic_DNA"/>
</dbReference>
<evidence type="ECO:0000313" key="9">
    <source>
        <dbReference type="Proteomes" id="UP000184513"/>
    </source>
</evidence>
<dbReference type="InterPro" id="IPR000086">
    <property type="entry name" value="NUDIX_hydrolase_dom"/>
</dbReference>
<comment type="cofactor">
    <cofactor evidence="1">
        <name>Mn(2+)</name>
        <dbReference type="ChEBI" id="CHEBI:29035"/>
    </cofactor>
</comment>
<keyword evidence="5" id="KW-0460">Magnesium</keyword>
<dbReference type="Proteomes" id="UP000184513">
    <property type="component" value="Unassembled WGS sequence"/>
</dbReference>
<reference evidence="8 9" key="1">
    <citation type="submission" date="2016-11" db="EMBL/GenBank/DDBJ databases">
        <authorList>
            <person name="Jaros S."/>
            <person name="Januszkiewicz K."/>
            <person name="Wedrychowicz H."/>
        </authorList>
    </citation>
    <scope>NUCLEOTIDE SEQUENCE [LARGE SCALE GENOMIC DNA]</scope>
    <source>
        <strain evidence="8 9">CGMCC 1.6102</strain>
    </source>
</reference>
<comment type="cofactor">
    <cofactor evidence="2">
        <name>Mg(2+)</name>
        <dbReference type="ChEBI" id="CHEBI:18420"/>
    </cofactor>
</comment>
<keyword evidence="4" id="KW-0378">Hydrolase</keyword>
<dbReference type="Gene3D" id="3.90.79.10">
    <property type="entry name" value="Nucleoside Triphosphate Pyrophosphohydrolase"/>
    <property type="match status" value="1"/>
</dbReference>
<keyword evidence="6" id="KW-0464">Manganese</keyword>
<name>A0A1M7PAB3_9BACT</name>
<evidence type="ECO:0000256" key="5">
    <source>
        <dbReference type="ARBA" id="ARBA00022842"/>
    </source>
</evidence>
<dbReference type="InterPro" id="IPR015797">
    <property type="entry name" value="NUDIX_hydrolase-like_dom_sf"/>
</dbReference>
<dbReference type="AlphaFoldDB" id="A0A1M7PAB3"/>
<dbReference type="PANTHER" id="PTHR12992">
    <property type="entry name" value="NUDIX HYDROLASE"/>
    <property type="match status" value="1"/>
</dbReference>
<dbReference type="GO" id="GO:0010945">
    <property type="term" value="F:coenzyme A diphosphatase activity"/>
    <property type="evidence" value="ECO:0007669"/>
    <property type="project" value="InterPro"/>
</dbReference>
<evidence type="ECO:0000256" key="2">
    <source>
        <dbReference type="ARBA" id="ARBA00001946"/>
    </source>
</evidence>
<evidence type="ECO:0000256" key="4">
    <source>
        <dbReference type="ARBA" id="ARBA00022801"/>
    </source>
</evidence>
<dbReference type="InterPro" id="IPR045121">
    <property type="entry name" value="CoAse"/>
</dbReference>
<evidence type="ECO:0000256" key="3">
    <source>
        <dbReference type="ARBA" id="ARBA00022723"/>
    </source>
</evidence>
<accession>A0A1M7PAB3</accession>
<proteinExistence type="predicted"/>
<dbReference type="OrthoDB" id="9802805at2"/>
<dbReference type="PANTHER" id="PTHR12992:SF11">
    <property type="entry name" value="MITOCHONDRIAL COENZYME A DIPHOSPHATASE NUDT8"/>
    <property type="match status" value="1"/>
</dbReference>
<evidence type="ECO:0000256" key="6">
    <source>
        <dbReference type="ARBA" id="ARBA00023211"/>
    </source>
</evidence>
<organism evidence="8 9">
    <name type="scientific">Cyclobacterium lianum</name>
    <dbReference type="NCBI Taxonomy" id="388280"/>
    <lineage>
        <taxon>Bacteria</taxon>
        <taxon>Pseudomonadati</taxon>
        <taxon>Bacteroidota</taxon>
        <taxon>Cytophagia</taxon>
        <taxon>Cytophagales</taxon>
        <taxon>Cyclobacteriaceae</taxon>
        <taxon>Cyclobacterium</taxon>
    </lineage>
</organism>
<feature type="domain" description="Nudix hydrolase" evidence="7">
    <location>
        <begin position="44"/>
        <end position="184"/>
    </location>
</feature>
<evidence type="ECO:0000259" key="7">
    <source>
        <dbReference type="PROSITE" id="PS51462"/>
    </source>
</evidence>
<sequence length="211" mass="23629">MEFIELIKVLEAGLQQPLPGRAGQVRMAPIPLEEERFDQGRSAQARKGAVLLLFCSGPEGIMIPFIKRAIYEGVHSGQIALPGGKMDPEDPDLSYTARRETEEEIGVDRKSISIIGALSDLYIPPSNFSVRPFVGYTSDTPVFNIDPREVDRLVPCSLETLLHREGKKEQLEINTRGTTIKAPYYEINNEVVWGATAMILSEFLTIWKKIR</sequence>
<dbReference type="GO" id="GO:0046872">
    <property type="term" value="F:metal ion binding"/>
    <property type="evidence" value="ECO:0007669"/>
    <property type="project" value="UniProtKB-KW"/>
</dbReference>
<gene>
    <name evidence="8" type="ORF">SAMN04488057_107189</name>
</gene>
<keyword evidence="9" id="KW-1185">Reference proteome</keyword>
<keyword evidence="3" id="KW-0479">Metal-binding</keyword>
<evidence type="ECO:0000313" key="8">
    <source>
        <dbReference type="EMBL" id="SHN13410.1"/>
    </source>
</evidence>
<protein>
    <submittedName>
        <fullName evidence="8">NUDIX domain-containing protein</fullName>
    </submittedName>
</protein>
<dbReference type="STRING" id="388280.SAMN04488057_107189"/>
<dbReference type="PROSITE" id="PS51462">
    <property type="entry name" value="NUDIX"/>
    <property type="match status" value="1"/>
</dbReference>
<dbReference type="Pfam" id="PF00293">
    <property type="entry name" value="NUDIX"/>
    <property type="match status" value="1"/>
</dbReference>
<dbReference type="SUPFAM" id="SSF55811">
    <property type="entry name" value="Nudix"/>
    <property type="match status" value="1"/>
</dbReference>
<dbReference type="CDD" id="cd03426">
    <property type="entry name" value="NUDIX_CoAse_Nudt7"/>
    <property type="match status" value="1"/>
</dbReference>
<evidence type="ECO:0000256" key="1">
    <source>
        <dbReference type="ARBA" id="ARBA00001936"/>
    </source>
</evidence>